<dbReference type="OrthoDB" id="2970175at2759"/>
<reference evidence="3" key="1">
    <citation type="submission" date="2014-04" db="EMBL/GenBank/DDBJ databases">
        <title>Evolutionary Origins and Diversification of the Mycorrhizal Mutualists.</title>
        <authorList>
            <consortium name="DOE Joint Genome Institute"/>
            <consortium name="Mycorrhizal Genomics Consortium"/>
            <person name="Kohler A."/>
            <person name="Kuo A."/>
            <person name="Nagy L.G."/>
            <person name="Floudas D."/>
            <person name="Copeland A."/>
            <person name="Barry K.W."/>
            <person name="Cichocki N."/>
            <person name="Veneault-Fourrey C."/>
            <person name="LaButti K."/>
            <person name="Lindquist E.A."/>
            <person name="Lipzen A."/>
            <person name="Lundell T."/>
            <person name="Morin E."/>
            <person name="Murat C."/>
            <person name="Riley R."/>
            <person name="Ohm R."/>
            <person name="Sun H."/>
            <person name="Tunlid A."/>
            <person name="Henrissat B."/>
            <person name="Grigoriev I.V."/>
            <person name="Hibbett D.S."/>
            <person name="Martin F."/>
        </authorList>
    </citation>
    <scope>NUCLEOTIDE SEQUENCE [LARGE SCALE GENOMIC DNA]</scope>
    <source>
        <strain evidence="3">FD-334 SS-4</strain>
    </source>
</reference>
<proteinExistence type="predicted"/>
<organism evidence="2 3">
    <name type="scientific">Hypholoma sublateritium (strain FD-334 SS-4)</name>
    <dbReference type="NCBI Taxonomy" id="945553"/>
    <lineage>
        <taxon>Eukaryota</taxon>
        <taxon>Fungi</taxon>
        <taxon>Dikarya</taxon>
        <taxon>Basidiomycota</taxon>
        <taxon>Agaricomycotina</taxon>
        <taxon>Agaricomycetes</taxon>
        <taxon>Agaricomycetidae</taxon>
        <taxon>Agaricales</taxon>
        <taxon>Agaricineae</taxon>
        <taxon>Strophariaceae</taxon>
        <taxon>Hypholoma</taxon>
    </lineage>
</organism>
<evidence type="ECO:0000313" key="2">
    <source>
        <dbReference type="EMBL" id="KJA23269.1"/>
    </source>
</evidence>
<dbReference type="Proteomes" id="UP000054270">
    <property type="component" value="Unassembled WGS sequence"/>
</dbReference>
<keyword evidence="3" id="KW-1185">Reference proteome</keyword>
<dbReference type="STRING" id="945553.A0A0D2NWW4"/>
<dbReference type="AlphaFoldDB" id="A0A0D2NWW4"/>
<sequence>MPPDIAQAHLVLSWPLVEYALRKRDSYPLITFDAGFDPRDRKYPVKAKRGYHSTALTREEMDIPVVYSTIIPEMVIVNQKLHLWPIHLKNPNAWHTLRIIDVFRAIYDTYAQPLTPQELSHFGEDYIRRCQPAFAQRCQDSPQFTHIEERRGLLRIDLLRGRRIFKGLVPIPGRPLQWELLFDDGH</sequence>
<dbReference type="InterPro" id="IPR046522">
    <property type="entry name" value="DUF6699"/>
</dbReference>
<evidence type="ECO:0000313" key="3">
    <source>
        <dbReference type="Proteomes" id="UP000054270"/>
    </source>
</evidence>
<accession>A0A0D2NWW4</accession>
<gene>
    <name evidence="2" type="ORF">HYPSUDRAFT_40073</name>
</gene>
<evidence type="ECO:0000259" key="1">
    <source>
        <dbReference type="Pfam" id="PF20415"/>
    </source>
</evidence>
<protein>
    <recommendedName>
        <fullName evidence="1">DUF6699 domain-containing protein</fullName>
    </recommendedName>
</protein>
<feature type="domain" description="DUF6699" evidence="1">
    <location>
        <begin position="32"/>
        <end position="170"/>
    </location>
</feature>
<name>A0A0D2NWW4_HYPSF</name>
<dbReference type="Pfam" id="PF20415">
    <property type="entry name" value="DUF6699"/>
    <property type="match status" value="1"/>
</dbReference>
<dbReference type="EMBL" id="KN817544">
    <property type="protein sequence ID" value="KJA23269.1"/>
    <property type="molecule type" value="Genomic_DNA"/>
</dbReference>